<protein>
    <submittedName>
        <fullName evidence="7">Putative nucleic acid-binding protein</fullName>
    </submittedName>
</protein>
<dbReference type="HOGENOM" id="CLU_118482_1_0_6"/>
<evidence type="ECO:0000313" key="7">
    <source>
        <dbReference type="EMBL" id="EIJ42046.1"/>
    </source>
</evidence>
<name>I3CEK3_9GAMM</name>
<evidence type="ECO:0000256" key="4">
    <source>
        <dbReference type="ARBA" id="ARBA00022801"/>
    </source>
</evidence>
<dbReference type="OrthoDB" id="9811788at2"/>
<dbReference type="STRING" id="395493.BegalDRAFT_1144"/>
<dbReference type="PANTHER" id="PTHR42740:SF1">
    <property type="entry name" value="RIBONUCLEASE VAPC3"/>
    <property type="match status" value="1"/>
</dbReference>
<dbReference type="SUPFAM" id="SSF88723">
    <property type="entry name" value="PIN domain-like"/>
    <property type="match status" value="1"/>
</dbReference>
<proteinExistence type="predicted"/>
<gene>
    <name evidence="7" type="ORF">BegalDRAFT_1144</name>
</gene>
<dbReference type="Gene3D" id="3.40.50.1010">
    <property type="entry name" value="5'-nuclease"/>
    <property type="match status" value="1"/>
</dbReference>
<reference evidence="7 8" key="1">
    <citation type="submission" date="2011-11" db="EMBL/GenBank/DDBJ databases">
        <title>Improved High-Quality Draft sequence of Beggiatoa alba B18lD.</title>
        <authorList>
            <consortium name="US DOE Joint Genome Institute"/>
            <person name="Lucas S."/>
            <person name="Han J."/>
            <person name="Lapidus A."/>
            <person name="Cheng J.-F."/>
            <person name="Goodwin L."/>
            <person name="Pitluck S."/>
            <person name="Peters L."/>
            <person name="Mikhailova N."/>
            <person name="Held B."/>
            <person name="Detter J.C."/>
            <person name="Han C."/>
            <person name="Tapia R."/>
            <person name="Land M."/>
            <person name="Hauser L."/>
            <person name="Kyrpides N."/>
            <person name="Ivanova N."/>
            <person name="Pagani I."/>
            <person name="Samuel K."/>
            <person name="Teske A."/>
            <person name="Mueller J."/>
            <person name="Woyke T."/>
        </authorList>
    </citation>
    <scope>NUCLEOTIDE SEQUENCE [LARGE SCALE GENOMIC DNA]</scope>
    <source>
        <strain evidence="7 8">B18LD</strain>
    </source>
</reference>
<evidence type="ECO:0000259" key="6">
    <source>
        <dbReference type="Pfam" id="PF01850"/>
    </source>
</evidence>
<keyword evidence="4" id="KW-0378">Hydrolase</keyword>
<dbReference type="GO" id="GO:0004540">
    <property type="term" value="F:RNA nuclease activity"/>
    <property type="evidence" value="ECO:0007669"/>
    <property type="project" value="TreeGrafter"/>
</dbReference>
<dbReference type="GO" id="GO:0046872">
    <property type="term" value="F:metal ion binding"/>
    <property type="evidence" value="ECO:0007669"/>
    <property type="project" value="UniProtKB-KW"/>
</dbReference>
<dbReference type="InterPro" id="IPR029060">
    <property type="entry name" value="PIN-like_dom_sf"/>
</dbReference>
<evidence type="ECO:0000256" key="5">
    <source>
        <dbReference type="ARBA" id="ARBA00022842"/>
    </source>
</evidence>
<organism evidence="7 8">
    <name type="scientific">Beggiatoa alba B18LD</name>
    <dbReference type="NCBI Taxonomy" id="395493"/>
    <lineage>
        <taxon>Bacteria</taxon>
        <taxon>Pseudomonadati</taxon>
        <taxon>Pseudomonadota</taxon>
        <taxon>Gammaproteobacteria</taxon>
        <taxon>Thiotrichales</taxon>
        <taxon>Thiotrichaceae</taxon>
        <taxon>Beggiatoa</taxon>
    </lineage>
</organism>
<evidence type="ECO:0000256" key="3">
    <source>
        <dbReference type="ARBA" id="ARBA00022723"/>
    </source>
</evidence>
<dbReference type="GO" id="GO:0016787">
    <property type="term" value="F:hydrolase activity"/>
    <property type="evidence" value="ECO:0007669"/>
    <property type="project" value="UniProtKB-KW"/>
</dbReference>
<sequence length="131" mass="15302">MLLIDSSVWIDFFNGKPTTQTLYLRDDAERDQILLGDLILCEVLQGFKNEKDHKAARELLLSFAYQNMVGQQIALQSVDYFRYLRQQGVTVRKTIDVLIATFCIVNEHELLHADRDFDMIEKYLPLKVKHP</sequence>
<dbReference type="PANTHER" id="PTHR42740">
    <property type="entry name" value="RIBONUCLEASE VAPC3"/>
    <property type="match status" value="1"/>
</dbReference>
<dbReference type="eggNOG" id="COG1487">
    <property type="taxonomic scope" value="Bacteria"/>
</dbReference>
<keyword evidence="2" id="KW-0540">Nuclease</keyword>
<dbReference type="AlphaFoldDB" id="I3CEK3"/>
<evidence type="ECO:0000256" key="2">
    <source>
        <dbReference type="ARBA" id="ARBA00022722"/>
    </source>
</evidence>
<keyword evidence="1" id="KW-1277">Toxin-antitoxin system</keyword>
<evidence type="ECO:0000313" key="8">
    <source>
        <dbReference type="Proteomes" id="UP000005744"/>
    </source>
</evidence>
<keyword evidence="3" id="KW-0479">Metal-binding</keyword>
<keyword evidence="8" id="KW-1185">Reference proteome</keyword>
<keyword evidence="5" id="KW-0460">Magnesium</keyword>
<dbReference type="EMBL" id="JH600070">
    <property type="protein sequence ID" value="EIJ42046.1"/>
    <property type="molecule type" value="Genomic_DNA"/>
</dbReference>
<dbReference type="Pfam" id="PF01850">
    <property type="entry name" value="PIN"/>
    <property type="match status" value="1"/>
</dbReference>
<dbReference type="InterPro" id="IPR002716">
    <property type="entry name" value="PIN_dom"/>
</dbReference>
<feature type="domain" description="PIN" evidence="6">
    <location>
        <begin position="3"/>
        <end position="120"/>
    </location>
</feature>
<evidence type="ECO:0000256" key="1">
    <source>
        <dbReference type="ARBA" id="ARBA00022649"/>
    </source>
</evidence>
<dbReference type="CDD" id="cd18760">
    <property type="entry name" value="PIN_MtVapC3-like"/>
    <property type="match status" value="1"/>
</dbReference>
<accession>I3CEK3</accession>
<dbReference type="RefSeq" id="WP_002684581.1">
    <property type="nucleotide sequence ID" value="NZ_JH600070.1"/>
</dbReference>
<dbReference type="InterPro" id="IPR051749">
    <property type="entry name" value="PINc/VapC_TA_RNase"/>
</dbReference>
<dbReference type="Proteomes" id="UP000005744">
    <property type="component" value="Unassembled WGS sequence"/>
</dbReference>